<evidence type="ECO:0000256" key="4">
    <source>
        <dbReference type="ARBA" id="ARBA00023203"/>
    </source>
</evidence>
<evidence type="ECO:0000256" key="5">
    <source>
        <dbReference type="ARBA" id="ARBA00032427"/>
    </source>
</evidence>
<evidence type="ECO:0000259" key="6">
    <source>
        <dbReference type="PROSITE" id="PS51263"/>
    </source>
</evidence>
<evidence type="ECO:0000313" key="7">
    <source>
        <dbReference type="EMBL" id="PGH18874.1"/>
    </source>
</evidence>
<sequence>MSTLINLCWGWFRSPGFIVDDVENWHRALLIAGWGLKYRVQVSQESKELYSKLKGSRSPKYIIFKISDDKKQIVVEDSGDDDDYEVFRNKLIEAKDSKGKPAPRYAVYDGVFDLGTEGIRNKIVFISWVPADTPTFSSMIYASTRETLKNALNLSISIHADDKDELEWAVIDDVCVGKDRKKQQA</sequence>
<dbReference type="Gene3D" id="3.40.20.10">
    <property type="entry name" value="Severin"/>
    <property type="match status" value="1"/>
</dbReference>
<dbReference type="GO" id="GO:0003779">
    <property type="term" value="F:actin binding"/>
    <property type="evidence" value="ECO:0007669"/>
    <property type="project" value="UniProtKB-KW"/>
</dbReference>
<reference evidence="7 8" key="1">
    <citation type="submission" date="2017-10" db="EMBL/GenBank/DDBJ databases">
        <title>Comparative genomics in systemic dimorphic fungi from Ajellomycetaceae.</title>
        <authorList>
            <person name="Munoz J.F."/>
            <person name="Mcewen J.G."/>
            <person name="Clay O.K."/>
            <person name="Cuomo C.A."/>
        </authorList>
    </citation>
    <scope>NUCLEOTIDE SEQUENCE [LARGE SCALE GENOMIC DNA]</scope>
    <source>
        <strain evidence="7 8">UAMH5409</strain>
    </source>
</reference>
<dbReference type="PROSITE" id="PS51263">
    <property type="entry name" value="ADF_H"/>
    <property type="match status" value="1"/>
</dbReference>
<evidence type="ECO:0000256" key="2">
    <source>
        <dbReference type="ARBA" id="ARBA00006844"/>
    </source>
</evidence>
<comment type="subcellular location">
    <subcellularLocation>
        <location evidence="1">Nucleus matrix</location>
    </subcellularLocation>
</comment>
<evidence type="ECO:0000256" key="3">
    <source>
        <dbReference type="ARBA" id="ARBA00015630"/>
    </source>
</evidence>
<dbReference type="InterPro" id="IPR002108">
    <property type="entry name" value="ADF-H"/>
</dbReference>
<evidence type="ECO:0000256" key="1">
    <source>
        <dbReference type="ARBA" id="ARBA00004109"/>
    </source>
</evidence>
<name>A0A2B7Y438_9EURO</name>
<dbReference type="AlphaFoldDB" id="A0A2B7Y438"/>
<protein>
    <recommendedName>
        <fullName evidence="3">Cofilin</fullName>
    </recommendedName>
    <alternativeName>
        <fullName evidence="5">Actin-depolymerizing factor 1</fullName>
    </alternativeName>
</protein>
<organism evidence="7 8">
    <name type="scientific">Helicocarpus griseus UAMH5409</name>
    <dbReference type="NCBI Taxonomy" id="1447875"/>
    <lineage>
        <taxon>Eukaryota</taxon>
        <taxon>Fungi</taxon>
        <taxon>Dikarya</taxon>
        <taxon>Ascomycota</taxon>
        <taxon>Pezizomycotina</taxon>
        <taxon>Eurotiomycetes</taxon>
        <taxon>Eurotiomycetidae</taxon>
        <taxon>Onygenales</taxon>
        <taxon>Ajellomycetaceae</taxon>
        <taxon>Helicocarpus</taxon>
    </lineage>
</organism>
<dbReference type="Pfam" id="PF00241">
    <property type="entry name" value="Cofilin_ADF"/>
    <property type="match status" value="1"/>
</dbReference>
<dbReference type="InterPro" id="IPR017904">
    <property type="entry name" value="ADF/Cofilin"/>
</dbReference>
<dbReference type="GO" id="GO:0015629">
    <property type="term" value="C:actin cytoskeleton"/>
    <property type="evidence" value="ECO:0007669"/>
    <property type="project" value="InterPro"/>
</dbReference>
<dbReference type="SUPFAM" id="SSF55753">
    <property type="entry name" value="Actin depolymerizing proteins"/>
    <property type="match status" value="1"/>
</dbReference>
<proteinExistence type="inferred from homology"/>
<dbReference type="STRING" id="1447875.A0A2B7Y438"/>
<gene>
    <name evidence="7" type="ORF">AJ79_00290</name>
</gene>
<dbReference type="EMBL" id="PDNB01000002">
    <property type="protein sequence ID" value="PGH18874.1"/>
    <property type="molecule type" value="Genomic_DNA"/>
</dbReference>
<evidence type="ECO:0000313" key="8">
    <source>
        <dbReference type="Proteomes" id="UP000223968"/>
    </source>
</evidence>
<dbReference type="PANTHER" id="PTHR11913">
    <property type="entry name" value="COFILIN-RELATED"/>
    <property type="match status" value="1"/>
</dbReference>
<keyword evidence="4" id="KW-0009">Actin-binding</keyword>
<dbReference type="GO" id="GO:0016363">
    <property type="term" value="C:nuclear matrix"/>
    <property type="evidence" value="ECO:0007669"/>
    <property type="project" value="UniProtKB-SubCell"/>
</dbReference>
<accession>A0A2B7Y438</accession>
<dbReference type="OrthoDB" id="10249245at2759"/>
<dbReference type="GO" id="GO:0030042">
    <property type="term" value="P:actin filament depolymerization"/>
    <property type="evidence" value="ECO:0007669"/>
    <property type="project" value="InterPro"/>
</dbReference>
<feature type="domain" description="ADF-H" evidence="6">
    <location>
        <begin position="37"/>
        <end position="176"/>
    </location>
</feature>
<dbReference type="Proteomes" id="UP000223968">
    <property type="component" value="Unassembled WGS sequence"/>
</dbReference>
<dbReference type="SMART" id="SM00102">
    <property type="entry name" value="ADF"/>
    <property type="match status" value="1"/>
</dbReference>
<dbReference type="InterPro" id="IPR029006">
    <property type="entry name" value="ADF-H/Gelsolin-like_dom_sf"/>
</dbReference>
<dbReference type="CDD" id="cd11286">
    <property type="entry name" value="ADF_cofilin_like"/>
    <property type="match status" value="1"/>
</dbReference>
<comment type="caution">
    <text evidence="7">The sequence shown here is derived from an EMBL/GenBank/DDBJ whole genome shotgun (WGS) entry which is preliminary data.</text>
</comment>
<comment type="similarity">
    <text evidence="2">Belongs to the actin-binding proteins ADF family.</text>
</comment>
<keyword evidence="8" id="KW-1185">Reference proteome</keyword>